<evidence type="ECO:0000256" key="1">
    <source>
        <dbReference type="ARBA" id="ARBA00006484"/>
    </source>
</evidence>
<dbReference type="GO" id="GO:0016491">
    <property type="term" value="F:oxidoreductase activity"/>
    <property type="evidence" value="ECO:0007669"/>
    <property type="project" value="UniProtKB-KW"/>
</dbReference>
<sequence>MTREYVWLITGANRGIGLEMVKQLLQSPSNIIIAASRNPAKATELQGLAEKAGGKLHLVALDVTDKESISQAAQEVAGVLGGKGIDYLINNAGILPGGEDTAFSLDVDILASTFATNVGGPVYVAQAFIGLVEQSEKKTVVNISSVLGSIGSDVGVIWASYAITKAALNMLTYKEAKEKPDITVISMCPGWLQTDMGGPNASHPVSVGVEGVLKTILSLTPEDSGKCFNFDGQPVPW</sequence>
<evidence type="ECO:0000313" key="6">
    <source>
        <dbReference type="Proteomes" id="UP000256964"/>
    </source>
</evidence>
<evidence type="ECO:0000256" key="2">
    <source>
        <dbReference type="ARBA" id="ARBA00022857"/>
    </source>
</evidence>
<protein>
    <submittedName>
        <fullName evidence="5">NAD(P)-binding protein</fullName>
    </submittedName>
</protein>
<dbReference type="CDD" id="cd05325">
    <property type="entry name" value="carb_red_sniffer_like_SDR_c"/>
    <property type="match status" value="1"/>
</dbReference>
<proteinExistence type="inferred from homology"/>
<dbReference type="SUPFAM" id="SSF51735">
    <property type="entry name" value="NAD(P)-binding Rossmann-fold domains"/>
    <property type="match status" value="1"/>
</dbReference>
<dbReference type="PRINTS" id="PR00081">
    <property type="entry name" value="GDHRDH"/>
</dbReference>
<keyword evidence="3" id="KW-0560">Oxidoreductase</keyword>
<dbReference type="EMBL" id="KZ857533">
    <property type="protein sequence ID" value="RDX40873.1"/>
    <property type="molecule type" value="Genomic_DNA"/>
</dbReference>
<dbReference type="GO" id="GO:0005737">
    <property type="term" value="C:cytoplasm"/>
    <property type="evidence" value="ECO:0007669"/>
    <property type="project" value="TreeGrafter"/>
</dbReference>
<dbReference type="Pfam" id="PF00106">
    <property type="entry name" value="adh_short"/>
    <property type="match status" value="1"/>
</dbReference>
<organism evidence="5 6">
    <name type="scientific">Lentinus brumalis</name>
    <dbReference type="NCBI Taxonomy" id="2498619"/>
    <lineage>
        <taxon>Eukaryota</taxon>
        <taxon>Fungi</taxon>
        <taxon>Dikarya</taxon>
        <taxon>Basidiomycota</taxon>
        <taxon>Agaricomycotina</taxon>
        <taxon>Agaricomycetes</taxon>
        <taxon>Polyporales</taxon>
        <taxon>Polyporaceae</taxon>
        <taxon>Lentinus</taxon>
    </lineage>
</organism>
<gene>
    <name evidence="5" type="ORF">OH76DRAFT_1412611</name>
</gene>
<dbReference type="PANTHER" id="PTHR43544">
    <property type="entry name" value="SHORT-CHAIN DEHYDROGENASE/REDUCTASE"/>
    <property type="match status" value="1"/>
</dbReference>
<accession>A0A371CKR8</accession>
<dbReference type="AlphaFoldDB" id="A0A371CKR8"/>
<dbReference type="PRINTS" id="PR00080">
    <property type="entry name" value="SDRFAMILY"/>
</dbReference>
<keyword evidence="2" id="KW-0521">NADP</keyword>
<evidence type="ECO:0000256" key="4">
    <source>
        <dbReference type="RuleBase" id="RU000363"/>
    </source>
</evidence>
<dbReference type="InterPro" id="IPR051468">
    <property type="entry name" value="Fungal_SecMetab_SDRs"/>
</dbReference>
<dbReference type="PANTHER" id="PTHR43544:SF7">
    <property type="entry name" value="NADB-LER2"/>
    <property type="match status" value="1"/>
</dbReference>
<name>A0A371CKR8_9APHY</name>
<dbReference type="Gene3D" id="3.40.50.720">
    <property type="entry name" value="NAD(P)-binding Rossmann-like Domain"/>
    <property type="match status" value="1"/>
</dbReference>
<dbReference type="InterPro" id="IPR002347">
    <property type="entry name" value="SDR_fam"/>
</dbReference>
<keyword evidence="6" id="KW-1185">Reference proteome</keyword>
<reference evidence="5 6" key="1">
    <citation type="journal article" date="2018" name="Biotechnol. Biofuels">
        <title>Integrative visual omics of the white-rot fungus Polyporus brumalis exposes the biotechnological potential of its oxidative enzymes for delignifying raw plant biomass.</title>
        <authorList>
            <person name="Miyauchi S."/>
            <person name="Rancon A."/>
            <person name="Drula E."/>
            <person name="Hage H."/>
            <person name="Chaduli D."/>
            <person name="Favel A."/>
            <person name="Grisel S."/>
            <person name="Henrissat B."/>
            <person name="Herpoel-Gimbert I."/>
            <person name="Ruiz-Duenas F.J."/>
            <person name="Chevret D."/>
            <person name="Hainaut M."/>
            <person name="Lin J."/>
            <person name="Wang M."/>
            <person name="Pangilinan J."/>
            <person name="Lipzen A."/>
            <person name="Lesage-Meessen L."/>
            <person name="Navarro D."/>
            <person name="Riley R."/>
            <person name="Grigoriev I.V."/>
            <person name="Zhou S."/>
            <person name="Raouche S."/>
            <person name="Rosso M.N."/>
        </authorList>
    </citation>
    <scope>NUCLEOTIDE SEQUENCE [LARGE SCALE GENOMIC DNA]</scope>
    <source>
        <strain evidence="5 6">BRFM 1820</strain>
    </source>
</reference>
<dbReference type="Proteomes" id="UP000256964">
    <property type="component" value="Unassembled WGS sequence"/>
</dbReference>
<evidence type="ECO:0000313" key="5">
    <source>
        <dbReference type="EMBL" id="RDX40873.1"/>
    </source>
</evidence>
<comment type="similarity">
    <text evidence="1 4">Belongs to the short-chain dehydrogenases/reductases (SDR) family.</text>
</comment>
<evidence type="ECO:0000256" key="3">
    <source>
        <dbReference type="ARBA" id="ARBA00023002"/>
    </source>
</evidence>
<dbReference type="InterPro" id="IPR036291">
    <property type="entry name" value="NAD(P)-bd_dom_sf"/>
</dbReference>
<dbReference type="OrthoDB" id="9876299at2759"/>